<keyword evidence="2" id="KW-0963">Cytoplasm</keyword>
<comment type="subcellular location">
    <subcellularLocation>
        <location evidence="1">Nucleus</location>
    </subcellularLocation>
</comment>
<organism evidence="7 8">
    <name type="scientific">Microctonus hyperodae</name>
    <name type="common">Parasitoid wasp</name>
    <dbReference type="NCBI Taxonomy" id="165561"/>
    <lineage>
        <taxon>Eukaryota</taxon>
        <taxon>Metazoa</taxon>
        <taxon>Ecdysozoa</taxon>
        <taxon>Arthropoda</taxon>
        <taxon>Hexapoda</taxon>
        <taxon>Insecta</taxon>
        <taxon>Pterygota</taxon>
        <taxon>Neoptera</taxon>
        <taxon>Endopterygota</taxon>
        <taxon>Hymenoptera</taxon>
        <taxon>Apocrita</taxon>
        <taxon>Ichneumonoidea</taxon>
        <taxon>Braconidae</taxon>
        <taxon>Euphorinae</taxon>
        <taxon>Microctonus</taxon>
    </lineage>
</organism>
<evidence type="ECO:0000256" key="2">
    <source>
        <dbReference type="ARBA" id="ARBA00022490"/>
    </source>
</evidence>
<dbReference type="GO" id="GO:0006302">
    <property type="term" value="P:double-strand break repair"/>
    <property type="evidence" value="ECO:0007669"/>
    <property type="project" value="TreeGrafter"/>
</dbReference>
<gene>
    <name evidence="7" type="ORF">PV327_007750</name>
</gene>
<evidence type="ECO:0000313" key="8">
    <source>
        <dbReference type="Proteomes" id="UP001168972"/>
    </source>
</evidence>
<dbReference type="EMBL" id="JAQQBR010000004">
    <property type="protein sequence ID" value="KAK0178910.1"/>
    <property type="molecule type" value="Genomic_DNA"/>
</dbReference>
<evidence type="ECO:0000256" key="1">
    <source>
        <dbReference type="ARBA" id="ARBA00004123"/>
    </source>
</evidence>
<evidence type="ECO:0000313" key="7">
    <source>
        <dbReference type="EMBL" id="KAK0178910.1"/>
    </source>
</evidence>
<dbReference type="Proteomes" id="UP001168972">
    <property type="component" value="Unassembled WGS sequence"/>
</dbReference>
<dbReference type="AlphaFoldDB" id="A0AA39G0L3"/>
<sequence>MADGSPSDDDVYLMSQKLKSISANDTTNQNYSRIQNNKTMNNSTGANYHSSENRPNSRIVNQREDMKLPALNLPEKILIIIDTIRESDCTPFEFGCGSKYSPLDIIKRAVQFFICSKSTINPKHEYALMILDADSAKLICDFTNDEKKLSSILKEIQEIVLTDTVEYFDLDTCFQIISGFSIGIGEMFPSYVYRTILIYTRSNCIPRFYMRHNFELFMKHNYYFFDALFVHEPPSDNNKSELVYAELSKLDIKNNSWIFEVGRYAAQLHTQMAKLLAHPLQRPKQDSADYKIFSNDTTEKQTNV</sequence>
<dbReference type="PANTHER" id="PTHR15660:SF1">
    <property type="entry name" value="BRISC AND BRCA1-A COMPLEX MEMBER 1"/>
    <property type="match status" value="1"/>
</dbReference>
<evidence type="ECO:0008006" key="9">
    <source>
        <dbReference type="Google" id="ProtNLM"/>
    </source>
</evidence>
<dbReference type="GO" id="GO:0070552">
    <property type="term" value="C:BRISC complex"/>
    <property type="evidence" value="ECO:0007669"/>
    <property type="project" value="InterPro"/>
</dbReference>
<dbReference type="GO" id="GO:0045739">
    <property type="term" value="P:positive regulation of DNA repair"/>
    <property type="evidence" value="ECO:0007669"/>
    <property type="project" value="InterPro"/>
</dbReference>
<reference evidence="7" key="1">
    <citation type="journal article" date="2023" name="bioRxiv">
        <title>Scaffold-level genome assemblies of two parasitoid biocontrol wasps reveal the parthenogenesis mechanism and an associated novel virus.</title>
        <authorList>
            <person name="Inwood S."/>
            <person name="Skelly J."/>
            <person name="Guhlin J."/>
            <person name="Harrop T."/>
            <person name="Goldson S."/>
            <person name="Dearden P."/>
        </authorList>
    </citation>
    <scope>NUCLEOTIDE SEQUENCE</scope>
    <source>
        <strain evidence="7">Lincoln</strain>
        <tissue evidence="7">Whole body</tissue>
    </source>
</reference>
<reference evidence="7" key="2">
    <citation type="submission" date="2023-03" db="EMBL/GenBank/DDBJ databases">
        <authorList>
            <person name="Inwood S.N."/>
            <person name="Skelly J.G."/>
            <person name="Guhlin J."/>
            <person name="Harrop T.W.R."/>
            <person name="Goldson S.G."/>
            <person name="Dearden P.K."/>
        </authorList>
    </citation>
    <scope>NUCLEOTIDE SEQUENCE</scope>
    <source>
        <strain evidence="7">Lincoln</strain>
        <tissue evidence="7">Whole body</tissue>
    </source>
</reference>
<keyword evidence="5" id="KW-0539">Nucleus</keyword>
<feature type="region of interest" description="Disordered" evidence="6">
    <location>
        <begin position="37"/>
        <end position="58"/>
    </location>
</feature>
<evidence type="ECO:0000256" key="5">
    <source>
        <dbReference type="ARBA" id="ARBA00023242"/>
    </source>
</evidence>
<dbReference type="CDD" id="cd21502">
    <property type="entry name" value="vWA_BABAM1"/>
    <property type="match status" value="1"/>
</dbReference>
<dbReference type="PANTHER" id="PTHR15660">
    <property type="entry name" value="BRISC AND BRCA1-A COMPLEX MEMBER 1"/>
    <property type="match status" value="1"/>
</dbReference>
<name>A0AA39G0L3_MICHY</name>
<evidence type="ECO:0000256" key="4">
    <source>
        <dbReference type="ARBA" id="ARBA00023204"/>
    </source>
</evidence>
<evidence type="ECO:0000256" key="6">
    <source>
        <dbReference type="SAM" id="MobiDB-lite"/>
    </source>
</evidence>
<proteinExistence type="predicted"/>
<dbReference type="InterPro" id="IPR026126">
    <property type="entry name" value="BABAM1"/>
</dbReference>
<dbReference type="GO" id="GO:0070531">
    <property type="term" value="C:BRCA1-A complex"/>
    <property type="evidence" value="ECO:0007669"/>
    <property type="project" value="InterPro"/>
</dbReference>
<keyword evidence="4" id="KW-0234">DNA repair</keyword>
<keyword evidence="8" id="KW-1185">Reference proteome</keyword>
<keyword evidence="3" id="KW-0227">DNA damage</keyword>
<protein>
    <recommendedName>
        <fullName evidence="9">BRISC and BRCA1-A complex member 1</fullName>
    </recommendedName>
</protein>
<dbReference type="GO" id="GO:0016604">
    <property type="term" value="C:nuclear body"/>
    <property type="evidence" value="ECO:0007669"/>
    <property type="project" value="TreeGrafter"/>
</dbReference>
<evidence type="ECO:0000256" key="3">
    <source>
        <dbReference type="ARBA" id="ARBA00022763"/>
    </source>
</evidence>
<comment type="caution">
    <text evidence="7">The sequence shown here is derived from an EMBL/GenBank/DDBJ whole genome shotgun (WGS) entry which is preliminary data.</text>
</comment>
<accession>A0AA39G0L3</accession>
<dbReference type="GO" id="GO:0007095">
    <property type="term" value="P:mitotic G2 DNA damage checkpoint signaling"/>
    <property type="evidence" value="ECO:0007669"/>
    <property type="project" value="TreeGrafter"/>
</dbReference>